<name>A0A850EQM3_9BACL</name>
<sequence>MKQEAMIIMFSSYLMLTLLLSLQAFIGLRTLLFGIVLPVEALQDAAVRVIRRNYALLTSGFAVVIGGACFLWVRHQPVRGLLIWTTALLLLMSASFFATWISRRSAERLKAARGWQVVVQSKRAASLGIGRTHSAVLNSWWYSANVAVMALCIFFAIARWDTIPGWLHLGKYDFYKSVWTVFALNIVQALNITVFVGINLMIKRARTALDPQDRKGSLQKQLKHKKIHSILTWAASLLMVVFLGVAQAIALYGWRGNLLFLSGMLLCTVLFLALIGVMIYLRIKGIDQLRDVPSMEERHWKWLGSIYVNPEDPASIVPNIHGFGWTINMANSLGKIIVAAIITVPVIEIILFLPILNK</sequence>
<feature type="transmembrane region" description="Helical" evidence="1">
    <location>
        <begin position="230"/>
        <end position="252"/>
    </location>
</feature>
<keyword evidence="1" id="KW-0472">Membrane</keyword>
<evidence type="ECO:0000313" key="3">
    <source>
        <dbReference type="EMBL" id="NUU62786.1"/>
    </source>
</evidence>
<feature type="transmembrane region" description="Helical" evidence="1">
    <location>
        <begin position="336"/>
        <end position="356"/>
    </location>
</feature>
<feature type="transmembrane region" description="Helical" evidence="1">
    <location>
        <begin position="178"/>
        <end position="202"/>
    </location>
</feature>
<feature type="domain" description="DUF5808" evidence="2">
    <location>
        <begin position="310"/>
        <end position="335"/>
    </location>
</feature>
<gene>
    <name evidence="3" type="ORF">HPT30_20780</name>
</gene>
<keyword evidence="1" id="KW-0812">Transmembrane</keyword>
<accession>A0A850EQM3</accession>
<feature type="transmembrane region" description="Helical" evidence="1">
    <location>
        <begin position="54"/>
        <end position="75"/>
    </location>
</feature>
<dbReference type="AlphaFoldDB" id="A0A850EQM3"/>
<dbReference type="EMBL" id="JABWCS010000216">
    <property type="protein sequence ID" value="NUU62786.1"/>
    <property type="molecule type" value="Genomic_DNA"/>
</dbReference>
<dbReference type="Pfam" id="PF19124">
    <property type="entry name" value="DUF5808"/>
    <property type="match status" value="1"/>
</dbReference>
<dbReference type="Proteomes" id="UP000564806">
    <property type="component" value="Unassembled WGS sequence"/>
</dbReference>
<feature type="transmembrane region" description="Helical" evidence="1">
    <location>
        <begin position="140"/>
        <end position="158"/>
    </location>
</feature>
<feature type="transmembrane region" description="Helical" evidence="1">
    <location>
        <begin position="258"/>
        <end position="281"/>
    </location>
</feature>
<evidence type="ECO:0000259" key="2">
    <source>
        <dbReference type="Pfam" id="PF19124"/>
    </source>
</evidence>
<evidence type="ECO:0000256" key="1">
    <source>
        <dbReference type="SAM" id="Phobius"/>
    </source>
</evidence>
<feature type="transmembrane region" description="Helical" evidence="1">
    <location>
        <begin position="12"/>
        <end position="42"/>
    </location>
</feature>
<evidence type="ECO:0000313" key="4">
    <source>
        <dbReference type="Proteomes" id="UP000564806"/>
    </source>
</evidence>
<comment type="caution">
    <text evidence="3">The sequence shown here is derived from an EMBL/GenBank/DDBJ whole genome shotgun (WGS) entry which is preliminary data.</text>
</comment>
<keyword evidence="4" id="KW-1185">Reference proteome</keyword>
<proteinExistence type="predicted"/>
<protein>
    <recommendedName>
        <fullName evidence="2">DUF5808 domain-containing protein</fullName>
    </recommendedName>
</protein>
<dbReference type="RefSeq" id="WP_175373235.1">
    <property type="nucleotide sequence ID" value="NZ_JABWCS010000216.1"/>
</dbReference>
<keyword evidence="1" id="KW-1133">Transmembrane helix</keyword>
<dbReference type="InterPro" id="IPR043831">
    <property type="entry name" value="DUF5808"/>
</dbReference>
<feature type="transmembrane region" description="Helical" evidence="1">
    <location>
        <begin position="81"/>
        <end position="101"/>
    </location>
</feature>
<organism evidence="3 4">
    <name type="scientific">Paenibacillus agri</name>
    <dbReference type="NCBI Taxonomy" id="2744309"/>
    <lineage>
        <taxon>Bacteria</taxon>
        <taxon>Bacillati</taxon>
        <taxon>Bacillota</taxon>
        <taxon>Bacilli</taxon>
        <taxon>Bacillales</taxon>
        <taxon>Paenibacillaceae</taxon>
        <taxon>Paenibacillus</taxon>
    </lineage>
</organism>
<reference evidence="3" key="1">
    <citation type="submission" date="2020-06" db="EMBL/GenBank/DDBJ databases">
        <title>Paenibacillus sp. nov., isolated from soil.</title>
        <authorList>
            <person name="Seo Y.L."/>
        </authorList>
    </citation>
    <scope>NUCLEOTIDE SEQUENCE [LARGE SCALE GENOMIC DNA]</scope>
    <source>
        <strain evidence="3">JW14</strain>
    </source>
</reference>